<gene>
    <name evidence="9" type="ORF">FB473_000730</name>
</gene>
<dbReference type="PROSITE" id="PS50850">
    <property type="entry name" value="MFS"/>
    <property type="match status" value="1"/>
</dbReference>
<dbReference type="InterPro" id="IPR020846">
    <property type="entry name" value="MFS_dom"/>
</dbReference>
<evidence type="ECO:0000256" key="3">
    <source>
        <dbReference type="ARBA" id="ARBA00022475"/>
    </source>
</evidence>
<feature type="transmembrane region" description="Helical" evidence="7">
    <location>
        <begin position="108"/>
        <end position="126"/>
    </location>
</feature>
<feature type="transmembrane region" description="Helical" evidence="7">
    <location>
        <begin position="216"/>
        <end position="236"/>
    </location>
</feature>
<dbReference type="Proteomes" id="UP000749311">
    <property type="component" value="Unassembled WGS sequence"/>
</dbReference>
<feature type="transmembrane region" description="Helical" evidence="7">
    <location>
        <begin position="21"/>
        <end position="41"/>
    </location>
</feature>
<dbReference type="InterPro" id="IPR050171">
    <property type="entry name" value="MFS_Transporters"/>
</dbReference>
<feature type="transmembrane region" description="Helical" evidence="7">
    <location>
        <begin position="359"/>
        <end position="392"/>
    </location>
</feature>
<keyword evidence="2" id="KW-0813">Transport</keyword>
<feature type="domain" description="Major facilitator superfamily (MFS) profile" evidence="8">
    <location>
        <begin position="19"/>
        <end position="400"/>
    </location>
</feature>
<evidence type="ECO:0000313" key="10">
    <source>
        <dbReference type="Proteomes" id="UP000749311"/>
    </source>
</evidence>
<evidence type="ECO:0000313" key="9">
    <source>
        <dbReference type="EMBL" id="NIH56085.1"/>
    </source>
</evidence>
<comment type="subcellular location">
    <subcellularLocation>
        <location evidence="1">Cell membrane</location>
        <topology evidence="1">Multi-pass membrane protein</topology>
    </subcellularLocation>
</comment>
<evidence type="ECO:0000256" key="1">
    <source>
        <dbReference type="ARBA" id="ARBA00004651"/>
    </source>
</evidence>
<dbReference type="Gene3D" id="1.20.1250.20">
    <property type="entry name" value="MFS general substrate transporter like domains"/>
    <property type="match status" value="2"/>
</dbReference>
<feature type="transmembrane region" description="Helical" evidence="7">
    <location>
        <begin position="286"/>
        <end position="306"/>
    </location>
</feature>
<feature type="transmembrane region" description="Helical" evidence="7">
    <location>
        <begin position="174"/>
        <end position="195"/>
    </location>
</feature>
<evidence type="ECO:0000256" key="7">
    <source>
        <dbReference type="SAM" id="Phobius"/>
    </source>
</evidence>
<comment type="caution">
    <text evidence="9">The sequence shown here is derived from an EMBL/GenBank/DDBJ whole genome shotgun (WGS) entry which is preliminary data.</text>
</comment>
<organism evidence="9 10">
    <name type="scientific">Brooklawnia cerclae</name>
    <dbReference type="NCBI Taxonomy" id="349934"/>
    <lineage>
        <taxon>Bacteria</taxon>
        <taxon>Bacillati</taxon>
        <taxon>Actinomycetota</taxon>
        <taxon>Actinomycetes</taxon>
        <taxon>Propionibacteriales</taxon>
        <taxon>Propionibacteriaceae</taxon>
        <taxon>Brooklawnia</taxon>
    </lineage>
</organism>
<keyword evidence="4 7" id="KW-0812">Transmembrane</keyword>
<dbReference type="PANTHER" id="PTHR23517">
    <property type="entry name" value="RESISTANCE PROTEIN MDTM, PUTATIVE-RELATED-RELATED"/>
    <property type="match status" value="1"/>
</dbReference>
<protein>
    <submittedName>
        <fullName evidence="9">MFS family permease</fullName>
    </submittedName>
</protein>
<feature type="transmembrane region" description="Helical" evidence="7">
    <location>
        <begin position="147"/>
        <end position="168"/>
    </location>
</feature>
<accession>A0ABX0SFV4</accession>
<dbReference type="SUPFAM" id="SSF103473">
    <property type="entry name" value="MFS general substrate transporter"/>
    <property type="match status" value="1"/>
</dbReference>
<feature type="transmembrane region" description="Helical" evidence="7">
    <location>
        <begin position="312"/>
        <end position="338"/>
    </location>
</feature>
<evidence type="ECO:0000259" key="8">
    <source>
        <dbReference type="PROSITE" id="PS50850"/>
    </source>
</evidence>
<evidence type="ECO:0000256" key="5">
    <source>
        <dbReference type="ARBA" id="ARBA00022989"/>
    </source>
</evidence>
<dbReference type="RefSeq" id="WP_376837282.1">
    <property type="nucleotide sequence ID" value="NZ_BAAAOO010000002.1"/>
</dbReference>
<feature type="transmembrane region" description="Helical" evidence="7">
    <location>
        <begin position="256"/>
        <end position="274"/>
    </location>
</feature>
<dbReference type="Pfam" id="PF07690">
    <property type="entry name" value="MFS_1"/>
    <property type="match status" value="1"/>
</dbReference>
<keyword evidence="6 7" id="KW-0472">Membrane</keyword>
<keyword evidence="5 7" id="KW-1133">Transmembrane helix</keyword>
<dbReference type="PANTHER" id="PTHR23517:SF3">
    <property type="entry name" value="INTEGRAL MEMBRANE TRANSPORT PROTEIN"/>
    <property type="match status" value="1"/>
</dbReference>
<keyword evidence="3" id="KW-1003">Cell membrane</keyword>
<dbReference type="EMBL" id="JAAMOZ010000001">
    <property type="protein sequence ID" value="NIH56085.1"/>
    <property type="molecule type" value="Genomic_DNA"/>
</dbReference>
<name>A0ABX0SFV4_9ACTN</name>
<evidence type="ECO:0000256" key="2">
    <source>
        <dbReference type="ARBA" id="ARBA00022448"/>
    </source>
</evidence>
<reference evidence="9 10" key="1">
    <citation type="submission" date="2020-02" db="EMBL/GenBank/DDBJ databases">
        <title>Sequencing the genomes of 1000 actinobacteria strains.</title>
        <authorList>
            <person name="Klenk H.-P."/>
        </authorList>
    </citation>
    <scope>NUCLEOTIDE SEQUENCE [LARGE SCALE GENOMIC DNA]</scope>
    <source>
        <strain evidence="9 10">DSM 19609</strain>
    </source>
</reference>
<proteinExistence type="predicted"/>
<feature type="transmembrane region" description="Helical" evidence="7">
    <location>
        <begin position="84"/>
        <end position="102"/>
    </location>
</feature>
<sequence>MTLDASSSEPRSRGQWARLITAIYGPTLLASIGFGAIIPLIPLQATALGAPTGLAAFITALPGIAMLAFDLPAGTIAVRIGERLSIVAACLLDALMLVAVYLANSLPVLALAVFIHGTTGSIFGLARQSYLTEAIPVQYRARGMSSLGGVFRVGGFVGPLAASALLARGEIRDAFIFAACTSLVAAAVTMGLPALPSDRGKVVNEAGEAARTLPVLATNKSTLLTVGIGCLALMMLRASRQTIVPLWAEANGLSPSTVSLLYAVSMGFDVLLFFPGGAIMDRFGRWWVCVPTAFALALCIAALPLAKTAFSITVVAALLGIGNGVSSGIVLTLGADAAPRFGRSQFLAGWRLLADSGQMIGPLIISGVAALSGLGAAAIVIGALGLAGGAWLAKWVPRTPEALARFQADN</sequence>
<dbReference type="InterPro" id="IPR036259">
    <property type="entry name" value="MFS_trans_sf"/>
</dbReference>
<keyword evidence="10" id="KW-1185">Reference proteome</keyword>
<feature type="transmembrane region" description="Helical" evidence="7">
    <location>
        <begin position="53"/>
        <end position="72"/>
    </location>
</feature>
<dbReference type="CDD" id="cd17325">
    <property type="entry name" value="MFS_MdtG_SLC18_like"/>
    <property type="match status" value="1"/>
</dbReference>
<dbReference type="InterPro" id="IPR011701">
    <property type="entry name" value="MFS"/>
</dbReference>
<evidence type="ECO:0000256" key="6">
    <source>
        <dbReference type="ARBA" id="ARBA00023136"/>
    </source>
</evidence>
<evidence type="ECO:0000256" key="4">
    <source>
        <dbReference type="ARBA" id="ARBA00022692"/>
    </source>
</evidence>